<protein>
    <submittedName>
        <fullName evidence="1">Uncharacterized protein</fullName>
    </submittedName>
</protein>
<organism evidence="1 2">
    <name type="scientific">Serratia fonticola</name>
    <dbReference type="NCBI Taxonomy" id="47917"/>
    <lineage>
        <taxon>Bacteria</taxon>
        <taxon>Pseudomonadati</taxon>
        <taxon>Pseudomonadota</taxon>
        <taxon>Gammaproteobacteria</taxon>
        <taxon>Enterobacterales</taxon>
        <taxon>Yersiniaceae</taxon>
        <taxon>Serratia</taxon>
    </lineage>
</organism>
<gene>
    <name evidence="1" type="ORF">NCTC13193_03569</name>
</gene>
<evidence type="ECO:0000313" key="2">
    <source>
        <dbReference type="Proteomes" id="UP000270487"/>
    </source>
</evidence>
<dbReference type="EMBL" id="LR134492">
    <property type="protein sequence ID" value="VEI72106.1"/>
    <property type="molecule type" value="Genomic_DNA"/>
</dbReference>
<accession>A0A3S4YZP7</accession>
<reference evidence="1 2" key="1">
    <citation type="submission" date="2018-12" db="EMBL/GenBank/DDBJ databases">
        <authorList>
            <consortium name="Pathogen Informatics"/>
        </authorList>
    </citation>
    <scope>NUCLEOTIDE SEQUENCE [LARGE SCALE GENOMIC DNA]</scope>
    <source>
        <strain evidence="1 2">NCTC13193</strain>
    </source>
</reference>
<name>A0A3S4YZP7_SERFO</name>
<dbReference type="Proteomes" id="UP000270487">
    <property type="component" value="Chromosome"/>
</dbReference>
<sequence length="46" mass="5161">MTTRADIEKGRLIYTEHLGWIDKGHAKGMMPEHYGGSCLVSRTIPC</sequence>
<evidence type="ECO:0000313" key="1">
    <source>
        <dbReference type="EMBL" id="VEI72106.1"/>
    </source>
</evidence>
<proteinExistence type="predicted"/>
<dbReference type="AlphaFoldDB" id="A0A3S4YZP7"/>